<name>A0A318SWN7_9RHOB</name>
<protein>
    <submittedName>
        <fullName evidence="1">Capsular polysaccharide export protein</fullName>
    </submittedName>
</protein>
<dbReference type="CDD" id="cd16440">
    <property type="entry name" value="beta_Kdo_transferase_KpsC_1"/>
    <property type="match status" value="1"/>
</dbReference>
<dbReference type="InterPro" id="IPR007833">
    <property type="entry name" value="Capsule_polysaccharide_synth"/>
</dbReference>
<dbReference type="CDD" id="cd16439">
    <property type="entry name" value="beta_Kdo_transferase_KpsC_2"/>
    <property type="match status" value="1"/>
</dbReference>
<accession>A0A318SWN7</accession>
<dbReference type="GO" id="GO:0000271">
    <property type="term" value="P:polysaccharide biosynthetic process"/>
    <property type="evidence" value="ECO:0007669"/>
    <property type="project" value="InterPro"/>
</dbReference>
<sequence length="675" mass="72565">MTGGAARPAPPGPQRLCVQTLGLRRPPIGRILTLAGWTPRLGLPRAGDWVGVWGQRPRARRGEALARRSGAPILRIEDAFLRSVLPGRAVRCAPLGLLLDRGGVHFDGSRPSDLEVLLATAPLDSPALLGRARDAMARLEEGALSKYSGFDLGAPLPRPGYVLLADQLRGDAALRACGAGQASFAAMLALARAEHPGARILIRRHPETTRGGRPGHFLAGDLGPGEAFADDALPPGPLLRGAAALYTVSSQLGFDAILAGLRPVVLGQPFYAGWGLSDDRAPLPRRGRMLSPAQLVAAALILQPVWYDPYRDRLCALETALDILEAQTRAWREDCRGWVAVGMRRWKRARLQDFFGASRRIRFATAERAPRIAQQEGRRLMVWGTRGTPALLAAGAVHVEDGVLRSRGLGAALTPPLSLALDDLGLPFDPARESRLERLIARPLPEHARARASRLLEQLLQADLTKYNLPGDPLPRLPPGRRILIPGQVEDDAALRLGGGPLRSNAALLQAVRAANPDALLLYKPHPDVEAGLRPGALCAEGPEGQAEVVLRRVPAQDALAAAEEVWTLTSTLGFEALLRGIPVTCLGRPFYAGWGLTRDLGPPIPRRGARPDLLQLVHAVLIAYPRYHDPVTGMPCPPEVALERLAAGAVLRPQVLRLLAALQPGLPARLRRRG</sequence>
<evidence type="ECO:0000313" key="2">
    <source>
        <dbReference type="Proteomes" id="UP000248311"/>
    </source>
</evidence>
<gene>
    <name evidence="1" type="ORF">DFP88_101596</name>
</gene>
<dbReference type="GO" id="GO:0015774">
    <property type="term" value="P:polysaccharide transport"/>
    <property type="evidence" value="ECO:0007669"/>
    <property type="project" value="InterPro"/>
</dbReference>
<comment type="caution">
    <text evidence="1">The sequence shown here is derived from an EMBL/GenBank/DDBJ whole genome shotgun (WGS) entry which is preliminary data.</text>
</comment>
<dbReference type="Proteomes" id="UP000248311">
    <property type="component" value="Unassembled WGS sequence"/>
</dbReference>
<dbReference type="EMBL" id="QJTE01000001">
    <property type="protein sequence ID" value="PYE85922.1"/>
    <property type="molecule type" value="Genomic_DNA"/>
</dbReference>
<evidence type="ECO:0000313" key="1">
    <source>
        <dbReference type="EMBL" id="PYE85922.1"/>
    </source>
</evidence>
<proteinExistence type="predicted"/>
<dbReference type="AlphaFoldDB" id="A0A318SWN7"/>
<keyword evidence="2" id="KW-1185">Reference proteome</keyword>
<reference evidence="1 2" key="1">
    <citation type="submission" date="2018-06" db="EMBL/GenBank/DDBJ databases">
        <title>Genomic Encyclopedia of Type Strains, Phase III (KMG-III): the genomes of soil and plant-associated and newly described type strains.</title>
        <authorList>
            <person name="Whitman W."/>
        </authorList>
    </citation>
    <scope>NUCLEOTIDE SEQUENCE [LARGE SCALE GENOMIC DNA]</scope>
    <source>
        <strain evidence="1 2">CECT 9025</strain>
    </source>
</reference>
<organism evidence="1 2">
    <name type="scientific">Pseudoroseicyclus aestuarii</name>
    <dbReference type="NCBI Taxonomy" id="1795041"/>
    <lineage>
        <taxon>Bacteria</taxon>
        <taxon>Pseudomonadati</taxon>
        <taxon>Pseudomonadota</taxon>
        <taxon>Alphaproteobacteria</taxon>
        <taxon>Rhodobacterales</taxon>
        <taxon>Paracoccaceae</taxon>
        <taxon>Pseudoroseicyclus</taxon>
    </lineage>
</organism>
<dbReference type="Pfam" id="PF05159">
    <property type="entry name" value="Capsule_synth"/>
    <property type="match status" value="3"/>
</dbReference>